<dbReference type="InterPro" id="IPR050534">
    <property type="entry name" value="Coronavir_polyprotein_1ab"/>
</dbReference>
<evidence type="ECO:0000256" key="4">
    <source>
        <dbReference type="ARBA" id="ARBA00022801"/>
    </source>
</evidence>
<keyword evidence="6 11" id="KW-0269">Exonuclease</keyword>
<evidence type="ECO:0000256" key="3">
    <source>
        <dbReference type="ARBA" id="ARBA00022763"/>
    </source>
</evidence>
<comment type="caution">
    <text evidence="14">The sequence shown here is derived from an EMBL/GenBank/DDBJ whole genome shotgun (WGS) entry which is preliminary data.</text>
</comment>
<proteinExistence type="inferred from homology"/>
<evidence type="ECO:0000259" key="13">
    <source>
        <dbReference type="Pfam" id="PF21185"/>
    </source>
</evidence>
<keyword evidence="3 11" id="KW-0227">DNA damage</keyword>
<dbReference type="InterPro" id="IPR041851">
    <property type="entry name" value="RecD_N_sf"/>
</dbReference>
<evidence type="ECO:0000256" key="6">
    <source>
        <dbReference type="ARBA" id="ARBA00022839"/>
    </source>
</evidence>
<dbReference type="RefSeq" id="WP_378419594.1">
    <property type="nucleotide sequence ID" value="NZ_JBHSFO010000014.1"/>
</dbReference>
<evidence type="ECO:0000256" key="2">
    <source>
        <dbReference type="ARBA" id="ARBA00022741"/>
    </source>
</evidence>
<dbReference type="GO" id="GO:0008854">
    <property type="term" value="F:exodeoxyribonuclease V activity"/>
    <property type="evidence" value="ECO:0007669"/>
    <property type="project" value="UniProtKB-EC"/>
</dbReference>
<dbReference type="InterPro" id="IPR027417">
    <property type="entry name" value="P-loop_NTPase"/>
</dbReference>
<sequence>MTDARVAQRGKGALRVFNEAGVLAAADVHVALRLGALAGESDESVLLATALAVRAVRSGSVCLELNRIREIPVEETWTGDDEADGTSAVDPATLPWPDDAAVAAGLRASPLVAGGPNGPLQPLRLVPAAGGDLLYLDRYFRQEQTVRRLLDERATTHPEVDEDRLRAGLDALFRGDGGAPSAAPDRQRLAAAVAATHRTSVLAGGPGTGKTHTVARVLALLAGQPGPPPRVGLAAPTGKAAARLQEAVHGQAESLGLSELGLAPDLAAMTLHRMLGWRPGGRYRYHAGNHLPYDVIVVDETSMVSLTMMCRLLEAVRPDARLVLVGDPDQLASVDAGAVLADLVARPAPGAANPALARVVGPDLDARGDGVEAPLGEAERSRLGGGVVRLSRGRRFEGAIAHLADAVREGRDDEVMAILRSGDEAVSFVGPQDWDALRADVVETSATVTEAALAGDALGALRSAESHRLLCAHRGGEFGVSWWARRSVEWVSAASGHGVDPSRWYPGQPLLVTANDHETRIYNGDTGVVVRRADGELVAAFARGSEPFLLHPSRLASVQTVYAMTIHRSQGSQYDAVSVVVPDETSALLTRELLYTAITRAQKRVRIVGTEQAVRAGVSRQVRRASGLQLAEVTPL</sequence>
<keyword evidence="7 11" id="KW-0067">ATP-binding</keyword>
<dbReference type="EC" id="5.6.2.3" evidence="11"/>
<dbReference type="NCBIfam" id="TIGR01447">
    <property type="entry name" value="recD"/>
    <property type="match status" value="1"/>
</dbReference>
<dbReference type="CDD" id="cd18809">
    <property type="entry name" value="SF1_C_RecD"/>
    <property type="match status" value="1"/>
</dbReference>
<reference evidence="15" key="1">
    <citation type="journal article" date="2019" name="Int. J. Syst. Evol. Microbiol.">
        <title>The Global Catalogue of Microorganisms (GCM) 10K type strain sequencing project: providing services to taxonomists for standard genome sequencing and annotation.</title>
        <authorList>
            <consortium name="The Broad Institute Genomics Platform"/>
            <consortium name="The Broad Institute Genome Sequencing Center for Infectious Disease"/>
            <person name="Wu L."/>
            <person name="Ma J."/>
        </authorList>
    </citation>
    <scope>NUCLEOTIDE SEQUENCE [LARGE SCALE GENOMIC DNA]</scope>
    <source>
        <strain evidence="15">CCUG 54520</strain>
    </source>
</reference>
<organism evidence="14 15">
    <name type="scientific">Rhodococcus kronopolitis</name>
    <dbReference type="NCBI Taxonomy" id="1460226"/>
    <lineage>
        <taxon>Bacteria</taxon>
        <taxon>Bacillati</taxon>
        <taxon>Actinomycetota</taxon>
        <taxon>Actinomycetes</taxon>
        <taxon>Mycobacteriales</taxon>
        <taxon>Nocardiaceae</taxon>
        <taxon>Rhodococcus</taxon>
    </lineage>
</organism>
<keyword evidence="10 11" id="KW-0413">Isomerase</keyword>
<dbReference type="PANTHER" id="PTHR43788:SF6">
    <property type="entry name" value="DNA HELICASE B"/>
    <property type="match status" value="1"/>
</dbReference>
<dbReference type="EMBL" id="JBHSFO010000014">
    <property type="protein sequence ID" value="MFC4605858.1"/>
    <property type="molecule type" value="Genomic_DNA"/>
</dbReference>
<dbReference type="HAMAP" id="MF_01487">
    <property type="entry name" value="RecD"/>
    <property type="match status" value="1"/>
</dbReference>
<comment type="catalytic activity">
    <reaction evidence="11">
        <text>ATP + H2O = ADP + phosphate + H(+)</text>
        <dbReference type="Rhea" id="RHEA:13065"/>
        <dbReference type="ChEBI" id="CHEBI:15377"/>
        <dbReference type="ChEBI" id="CHEBI:15378"/>
        <dbReference type="ChEBI" id="CHEBI:30616"/>
        <dbReference type="ChEBI" id="CHEBI:43474"/>
        <dbReference type="ChEBI" id="CHEBI:456216"/>
        <dbReference type="EC" id="5.6.2.3"/>
    </reaction>
</comment>
<dbReference type="PANTHER" id="PTHR43788">
    <property type="entry name" value="DNA2/NAM7 HELICASE FAMILY MEMBER"/>
    <property type="match status" value="1"/>
</dbReference>
<name>A0ABV9FXX2_9NOCA</name>
<keyword evidence="2 11" id="KW-0547">Nucleotide-binding</keyword>
<evidence type="ECO:0000313" key="15">
    <source>
        <dbReference type="Proteomes" id="UP001595914"/>
    </source>
</evidence>
<dbReference type="Pfam" id="PF13538">
    <property type="entry name" value="UvrD_C_2"/>
    <property type="match status" value="1"/>
</dbReference>
<evidence type="ECO:0000259" key="12">
    <source>
        <dbReference type="Pfam" id="PF13538"/>
    </source>
</evidence>
<evidence type="ECO:0000256" key="9">
    <source>
        <dbReference type="ARBA" id="ARBA00023204"/>
    </source>
</evidence>
<dbReference type="CDD" id="cd17933">
    <property type="entry name" value="DEXSc_RecD-like"/>
    <property type="match status" value="1"/>
</dbReference>
<accession>A0ABV9FXX2</accession>
<keyword evidence="5 11" id="KW-0347">Helicase</keyword>
<evidence type="ECO:0000256" key="8">
    <source>
        <dbReference type="ARBA" id="ARBA00023125"/>
    </source>
</evidence>
<dbReference type="InterPro" id="IPR049550">
    <property type="entry name" value="RecD_N"/>
</dbReference>
<feature type="domain" description="UvrD-like helicase C-terminal" evidence="12">
    <location>
        <begin position="561"/>
        <end position="608"/>
    </location>
</feature>
<keyword evidence="8 11" id="KW-0238">DNA-binding</keyword>
<dbReference type="Pfam" id="PF21185">
    <property type="entry name" value="RecD_N"/>
    <property type="match status" value="1"/>
</dbReference>
<evidence type="ECO:0000256" key="7">
    <source>
        <dbReference type="ARBA" id="ARBA00022840"/>
    </source>
</evidence>
<dbReference type="InterPro" id="IPR006344">
    <property type="entry name" value="RecD"/>
</dbReference>
<keyword evidence="9 11" id="KW-0234">DNA repair</keyword>
<evidence type="ECO:0000256" key="5">
    <source>
        <dbReference type="ARBA" id="ARBA00022806"/>
    </source>
</evidence>
<evidence type="ECO:0000256" key="10">
    <source>
        <dbReference type="ARBA" id="ARBA00023235"/>
    </source>
</evidence>
<comment type="function">
    <text evidence="11">A helicase/nuclease that prepares dsDNA breaks (DSB) for recombinational DNA repair. Binds to DSBs and unwinds DNA via a highly rapid and processive ATP-dependent bidirectional helicase activity. Unwinds dsDNA until it encounters a Chi (crossover hotspot instigator) sequence from the 3' direction. Cuts ssDNA a few nucleotides 3' to the Chi site. The properties and activities of the enzyme are changed at Chi. The Chi-altered holoenzyme produces a long 3'-ssDNA overhang and facilitates RecA-binding to the ssDNA for homologous DNA recombination and repair. Holoenzyme degrades any linearized DNA that is unable to undergo homologous recombination. In the holoenzyme this subunit has ssDNA-dependent ATPase and 5'-3' helicase activity. When added to pre-assembled RecBC greatly stimulates nuclease activity and augments holoenzyme processivity. Negatively regulates the RecA-loading ability of RecBCD.</text>
</comment>
<gene>
    <name evidence="11 14" type="primary">recD</name>
    <name evidence="14" type="ORF">ACFO6S_19330</name>
</gene>
<keyword evidence="1 11" id="KW-0540">Nuclease</keyword>
<keyword evidence="4 11" id="KW-0378">Hydrolase</keyword>
<dbReference type="InterPro" id="IPR027785">
    <property type="entry name" value="UvrD-like_helicase_C"/>
</dbReference>
<keyword evidence="15" id="KW-1185">Reference proteome</keyword>
<dbReference type="Gene3D" id="1.10.10.1020">
    <property type="entry name" value="RecBCD complex, subunit RecD, N-terminal domain"/>
    <property type="match status" value="1"/>
</dbReference>
<evidence type="ECO:0000256" key="1">
    <source>
        <dbReference type="ARBA" id="ARBA00022722"/>
    </source>
</evidence>
<evidence type="ECO:0000313" key="14">
    <source>
        <dbReference type="EMBL" id="MFC4605858.1"/>
    </source>
</evidence>
<dbReference type="Pfam" id="PF13245">
    <property type="entry name" value="AAA_19"/>
    <property type="match status" value="1"/>
</dbReference>
<evidence type="ECO:0000256" key="11">
    <source>
        <dbReference type="HAMAP-Rule" id="MF_01487"/>
    </source>
</evidence>
<protein>
    <recommendedName>
        <fullName evidence="11">RecBCD enzyme subunit RecD</fullName>
        <ecNumber evidence="11">5.6.2.3</ecNumber>
    </recommendedName>
    <alternativeName>
        <fullName evidence="11">DNA 5'-3' helicase subunit RecD</fullName>
    </alternativeName>
    <alternativeName>
        <fullName evidence="11">Exonuclease V subunit RecD</fullName>
        <shortName evidence="11">ExoV subunit RecD</shortName>
    </alternativeName>
    <alternativeName>
        <fullName evidence="11">Helicase/nuclease RecBCD subunit RecD</fullName>
    </alternativeName>
</protein>
<feature type="binding site" evidence="11">
    <location>
        <begin position="204"/>
        <end position="211"/>
    </location>
    <ligand>
        <name>ATP</name>
        <dbReference type="ChEBI" id="CHEBI:30616"/>
    </ligand>
</feature>
<comment type="similarity">
    <text evidence="11">Belongs to the RecD family.</text>
</comment>
<feature type="domain" description="RecBCD enzyme subunit RecD N-terminal" evidence="13">
    <location>
        <begin position="19"/>
        <end position="125"/>
    </location>
</feature>
<dbReference type="SUPFAM" id="SSF52540">
    <property type="entry name" value="P-loop containing nucleoside triphosphate hydrolases"/>
    <property type="match status" value="1"/>
</dbReference>
<comment type="subunit">
    <text evidence="11">Heterotrimer of RecB, RecC and RecD. All subunits contribute to DNA-binding.</text>
</comment>
<dbReference type="Proteomes" id="UP001595914">
    <property type="component" value="Unassembled WGS sequence"/>
</dbReference>
<dbReference type="Gene3D" id="3.40.50.300">
    <property type="entry name" value="P-loop containing nucleotide triphosphate hydrolases"/>
    <property type="match status" value="3"/>
</dbReference>
<comment type="miscellaneous">
    <text evidence="11">In the RecBCD complex, RecB has a slow 3'-5' helicase, an exonuclease activity and loads RecA onto ssDNA, RecD has a fast 5'-3' helicase activity, while RecC stimulates the ATPase and processivity of the RecB helicase and contributes to recognition of the Chi site.</text>
</comment>